<feature type="chain" id="PRO_5036474431" evidence="1">
    <location>
        <begin position="18"/>
        <end position="65"/>
    </location>
</feature>
<dbReference type="AlphaFoldDB" id="A0A8X6NX05"/>
<feature type="non-terminal residue" evidence="2">
    <location>
        <position position="1"/>
    </location>
</feature>
<dbReference type="Proteomes" id="UP000887013">
    <property type="component" value="Unassembled WGS sequence"/>
</dbReference>
<evidence type="ECO:0000313" key="2">
    <source>
        <dbReference type="EMBL" id="GFT36388.1"/>
    </source>
</evidence>
<keyword evidence="1" id="KW-0732">Signal</keyword>
<proteinExistence type="predicted"/>
<evidence type="ECO:0000256" key="1">
    <source>
        <dbReference type="SAM" id="SignalP"/>
    </source>
</evidence>
<name>A0A8X6NX05_NEPPI</name>
<comment type="caution">
    <text evidence="2">The sequence shown here is derived from an EMBL/GenBank/DDBJ whole genome shotgun (WGS) entry which is preliminary data.</text>
</comment>
<accession>A0A8X6NX05</accession>
<reference evidence="2" key="1">
    <citation type="submission" date="2020-08" db="EMBL/GenBank/DDBJ databases">
        <title>Multicomponent nature underlies the extraordinary mechanical properties of spider dragline silk.</title>
        <authorList>
            <person name="Kono N."/>
            <person name="Nakamura H."/>
            <person name="Mori M."/>
            <person name="Yoshida Y."/>
            <person name="Ohtoshi R."/>
            <person name="Malay A.D."/>
            <person name="Moran D.A.P."/>
            <person name="Tomita M."/>
            <person name="Numata K."/>
            <person name="Arakawa K."/>
        </authorList>
    </citation>
    <scope>NUCLEOTIDE SEQUENCE</scope>
</reference>
<feature type="signal peptide" evidence="1">
    <location>
        <begin position="1"/>
        <end position="17"/>
    </location>
</feature>
<evidence type="ECO:0000313" key="3">
    <source>
        <dbReference type="Proteomes" id="UP000887013"/>
    </source>
</evidence>
<organism evidence="2 3">
    <name type="scientific">Nephila pilipes</name>
    <name type="common">Giant wood spider</name>
    <name type="synonym">Nephila maculata</name>
    <dbReference type="NCBI Taxonomy" id="299642"/>
    <lineage>
        <taxon>Eukaryota</taxon>
        <taxon>Metazoa</taxon>
        <taxon>Ecdysozoa</taxon>
        <taxon>Arthropoda</taxon>
        <taxon>Chelicerata</taxon>
        <taxon>Arachnida</taxon>
        <taxon>Araneae</taxon>
        <taxon>Araneomorphae</taxon>
        <taxon>Entelegynae</taxon>
        <taxon>Araneoidea</taxon>
        <taxon>Nephilidae</taxon>
        <taxon>Nephila</taxon>
    </lineage>
</organism>
<sequence>VFVIWFIFVRVFRQVYVVDHMTLIFRMGDKDRNLSVVDWDPVVQYVSSGRLVVGIMWCEIVSYNH</sequence>
<keyword evidence="3" id="KW-1185">Reference proteome</keyword>
<protein>
    <submittedName>
        <fullName evidence="2">Uncharacterized protein</fullName>
    </submittedName>
</protein>
<dbReference type="EMBL" id="BMAW01108983">
    <property type="protein sequence ID" value="GFT36388.1"/>
    <property type="molecule type" value="Genomic_DNA"/>
</dbReference>
<gene>
    <name evidence="2" type="ORF">NPIL_470411</name>
</gene>